<organism evidence="3 4">
    <name type="scientific">Treponema bryantii</name>
    <dbReference type="NCBI Taxonomy" id="163"/>
    <lineage>
        <taxon>Bacteria</taxon>
        <taxon>Pseudomonadati</taxon>
        <taxon>Spirochaetota</taxon>
        <taxon>Spirochaetia</taxon>
        <taxon>Spirochaetales</taxon>
        <taxon>Treponemataceae</taxon>
        <taxon>Treponema</taxon>
    </lineage>
</organism>
<accession>A0A1H9H7N1</accession>
<dbReference type="InterPro" id="IPR032466">
    <property type="entry name" value="Metal_Hydrolase"/>
</dbReference>
<protein>
    <recommendedName>
        <fullName evidence="2">Amidohydrolase-related domain-containing protein</fullName>
    </recommendedName>
</protein>
<dbReference type="InterPro" id="IPR006680">
    <property type="entry name" value="Amidohydro-rel"/>
</dbReference>
<dbReference type="Gene3D" id="3.20.20.140">
    <property type="entry name" value="Metal-dependent hydrolases"/>
    <property type="match status" value="1"/>
</dbReference>
<dbReference type="EMBL" id="FOFU01000006">
    <property type="protein sequence ID" value="SEQ58364.1"/>
    <property type="molecule type" value="Genomic_DNA"/>
</dbReference>
<evidence type="ECO:0000313" key="4">
    <source>
        <dbReference type="Proteomes" id="UP000182360"/>
    </source>
</evidence>
<dbReference type="GO" id="GO:0016787">
    <property type="term" value="F:hydrolase activity"/>
    <property type="evidence" value="ECO:0007669"/>
    <property type="project" value="InterPro"/>
</dbReference>
<dbReference type="OrthoDB" id="9771932at2"/>
<evidence type="ECO:0000256" key="1">
    <source>
        <dbReference type="ARBA" id="ARBA00023239"/>
    </source>
</evidence>
<proteinExistence type="predicted"/>
<dbReference type="CDD" id="cd01292">
    <property type="entry name" value="metallo-dependent_hydrolases"/>
    <property type="match status" value="1"/>
</dbReference>
<dbReference type="GO" id="GO:0005737">
    <property type="term" value="C:cytoplasm"/>
    <property type="evidence" value="ECO:0007669"/>
    <property type="project" value="TreeGrafter"/>
</dbReference>
<dbReference type="SUPFAM" id="SSF51556">
    <property type="entry name" value="Metallo-dependent hydrolases"/>
    <property type="match status" value="1"/>
</dbReference>
<dbReference type="GO" id="GO:0019748">
    <property type="term" value="P:secondary metabolic process"/>
    <property type="evidence" value="ECO:0007669"/>
    <property type="project" value="TreeGrafter"/>
</dbReference>
<keyword evidence="4" id="KW-1185">Reference proteome</keyword>
<dbReference type="PANTHER" id="PTHR21240:SF28">
    <property type="entry name" value="ISO-OROTATE DECARBOXYLASE (EUROFUNG)"/>
    <property type="match status" value="1"/>
</dbReference>
<dbReference type="Proteomes" id="UP000182360">
    <property type="component" value="Unassembled WGS sequence"/>
</dbReference>
<evidence type="ECO:0000313" key="3">
    <source>
        <dbReference type="EMBL" id="SEQ58364.1"/>
    </source>
</evidence>
<dbReference type="Pfam" id="PF04909">
    <property type="entry name" value="Amidohydro_2"/>
    <property type="match status" value="1"/>
</dbReference>
<dbReference type="GO" id="GO:0016831">
    <property type="term" value="F:carboxy-lyase activity"/>
    <property type="evidence" value="ECO:0007669"/>
    <property type="project" value="InterPro"/>
</dbReference>
<evidence type="ECO:0000259" key="2">
    <source>
        <dbReference type="Pfam" id="PF04909"/>
    </source>
</evidence>
<gene>
    <name evidence="3" type="ORF">SAMN04487977_10682</name>
</gene>
<dbReference type="RefSeq" id="WP_074644126.1">
    <property type="nucleotide sequence ID" value="NZ_FOFU01000006.1"/>
</dbReference>
<dbReference type="InterPro" id="IPR032465">
    <property type="entry name" value="ACMSD"/>
</dbReference>
<name>A0A1H9H7N1_9SPIR</name>
<dbReference type="STRING" id="163.SAMN04487775_101155"/>
<reference evidence="3 4" key="1">
    <citation type="submission" date="2016-10" db="EMBL/GenBank/DDBJ databases">
        <authorList>
            <person name="de Groot N.N."/>
        </authorList>
    </citation>
    <scope>NUCLEOTIDE SEQUENCE [LARGE SCALE GENOMIC DNA]</scope>
    <source>
        <strain evidence="3 4">B25</strain>
    </source>
</reference>
<dbReference type="PANTHER" id="PTHR21240">
    <property type="entry name" value="2-AMINO-3-CARBOXYLMUCONATE-6-SEMIALDEHYDE DECARBOXYLASE"/>
    <property type="match status" value="1"/>
</dbReference>
<sequence>MIIDFHCHIYPAKIAEKASKSVGDFYNYPMKYHGSPEELLESGSKIGVSKYVVLPVATKAMQVEPSNNFIIEQCEEHPEFIGFGTMHPDYDNYEAELHRIKAAGLRGVKLHSDFQMFQIDAARMDSVYDIMTDLELPLIIHAGDKRYDFSGPQRILNLHKKHPKLTLIAAHFGGYSEWDKSMEYLAGEDVYFDTSSTLEWLPVEKANEMIRAHGVEKFLFGSDFPMWDHEGELERFNRLDLTEEERDMIFHKNAEKLLKL</sequence>
<dbReference type="AlphaFoldDB" id="A0A1H9H7N1"/>
<feature type="domain" description="Amidohydrolase-related" evidence="2">
    <location>
        <begin position="3"/>
        <end position="260"/>
    </location>
</feature>
<keyword evidence="1" id="KW-0456">Lyase</keyword>